<accession>A0ABU3F403</accession>
<dbReference type="RefSeq" id="WP_311823438.1">
    <property type="nucleotide sequence ID" value="NZ_JARPYF010000015.1"/>
</dbReference>
<keyword evidence="1" id="KW-0812">Transmembrane</keyword>
<organism evidence="2 3">
    <name type="scientific">Enterococcus hulanensis</name>
    <dbReference type="NCBI Taxonomy" id="2559929"/>
    <lineage>
        <taxon>Bacteria</taxon>
        <taxon>Bacillati</taxon>
        <taxon>Bacillota</taxon>
        <taxon>Bacilli</taxon>
        <taxon>Lactobacillales</taxon>
        <taxon>Enterococcaceae</taxon>
        <taxon>Enterococcus</taxon>
    </lineage>
</organism>
<evidence type="ECO:0008006" key="4">
    <source>
        <dbReference type="Google" id="ProtNLM"/>
    </source>
</evidence>
<evidence type="ECO:0000256" key="1">
    <source>
        <dbReference type="SAM" id="Phobius"/>
    </source>
</evidence>
<reference evidence="2 3" key="1">
    <citation type="submission" date="2023-03" db="EMBL/GenBank/DDBJ databases">
        <authorList>
            <person name="Shen W."/>
            <person name="Cai J."/>
        </authorList>
    </citation>
    <scope>NUCLEOTIDE SEQUENCE [LARGE SCALE GENOMIC DNA]</scope>
    <source>
        <strain evidence="2 3">D6-4</strain>
    </source>
</reference>
<protein>
    <recommendedName>
        <fullName evidence="4">DUF5668 domain-containing protein</fullName>
    </recommendedName>
</protein>
<comment type="caution">
    <text evidence="2">The sequence shown here is derived from an EMBL/GenBank/DDBJ whole genome shotgun (WGS) entry which is preliminary data.</text>
</comment>
<evidence type="ECO:0000313" key="3">
    <source>
        <dbReference type="Proteomes" id="UP001252875"/>
    </source>
</evidence>
<sequence>MRKVRINQNRVGLVVFGIFLIGLLILKNALFVDFTINYPAVII</sequence>
<keyword evidence="1" id="KW-1133">Transmembrane helix</keyword>
<gene>
    <name evidence="2" type="ORF">P7D85_18980</name>
</gene>
<feature type="transmembrane region" description="Helical" evidence="1">
    <location>
        <begin position="12"/>
        <end position="31"/>
    </location>
</feature>
<dbReference type="EMBL" id="JARPYI010000014">
    <property type="protein sequence ID" value="MDT2601869.1"/>
    <property type="molecule type" value="Genomic_DNA"/>
</dbReference>
<dbReference type="Proteomes" id="UP001252875">
    <property type="component" value="Unassembled WGS sequence"/>
</dbReference>
<keyword evidence="3" id="KW-1185">Reference proteome</keyword>
<evidence type="ECO:0000313" key="2">
    <source>
        <dbReference type="EMBL" id="MDT2601869.1"/>
    </source>
</evidence>
<keyword evidence="1" id="KW-0472">Membrane</keyword>
<proteinExistence type="predicted"/>
<name>A0ABU3F403_9ENTE</name>